<dbReference type="InterPro" id="IPR033577">
    <property type="entry name" value="AOPep"/>
</dbReference>
<dbReference type="GO" id="GO:0005730">
    <property type="term" value="C:nucleolus"/>
    <property type="evidence" value="ECO:0007669"/>
    <property type="project" value="InterPro"/>
</dbReference>
<dbReference type="Proteomes" id="UP000234681">
    <property type="component" value="Chromosome 17"/>
</dbReference>
<dbReference type="GO" id="GO:0070006">
    <property type="term" value="F:metalloaminopeptidase activity"/>
    <property type="evidence" value="ECO:0007669"/>
    <property type="project" value="InterPro"/>
</dbReference>
<evidence type="ECO:0000259" key="1">
    <source>
        <dbReference type="Pfam" id="PF01433"/>
    </source>
</evidence>
<organism evidence="2 3">
    <name type="scientific">Rattus norvegicus</name>
    <name type="common">Rat</name>
    <dbReference type="NCBI Taxonomy" id="10116"/>
    <lineage>
        <taxon>Eukaryota</taxon>
        <taxon>Metazoa</taxon>
        <taxon>Chordata</taxon>
        <taxon>Craniata</taxon>
        <taxon>Vertebrata</taxon>
        <taxon>Euteleostomi</taxon>
        <taxon>Mammalia</taxon>
        <taxon>Eutheria</taxon>
        <taxon>Euarchontoglires</taxon>
        <taxon>Glires</taxon>
        <taxon>Rodentia</taxon>
        <taxon>Myomorpha</taxon>
        <taxon>Muroidea</taxon>
        <taxon>Muridae</taxon>
        <taxon>Murinae</taxon>
        <taxon>Rattus</taxon>
    </lineage>
</organism>
<reference evidence="3" key="1">
    <citation type="submission" date="2005-09" db="EMBL/GenBank/DDBJ databases">
        <authorList>
            <person name="Mural R.J."/>
            <person name="Li P.W."/>
            <person name="Adams M.D."/>
            <person name="Amanatides P.G."/>
            <person name="Baden-Tillson H."/>
            <person name="Barnstead M."/>
            <person name="Chin S.H."/>
            <person name="Dew I."/>
            <person name="Evans C.A."/>
            <person name="Ferriera S."/>
            <person name="Flanigan M."/>
            <person name="Fosler C."/>
            <person name="Glodek A."/>
            <person name="Gu Z."/>
            <person name="Holt R.A."/>
            <person name="Jennings D."/>
            <person name="Kraft C.L."/>
            <person name="Lu F."/>
            <person name="Nguyen T."/>
            <person name="Nusskern D.R."/>
            <person name="Pfannkoch C.M."/>
            <person name="Sitter C."/>
            <person name="Sutton G.G."/>
            <person name="Venter J.C."/>
            <person name="Wang Z."/>
            <person name="Woodage T."/>
            <person name="Zheng X.H."/>
            <person name="Zhong F."/>
        </authorList>
    </citation>
    <scope>NUCLEOTIDE SEQUENCE [LARGE SCALE GENOMIC DNA]</scope>
    <source>
        <strain>BN</strain>
        <strain evidence="3">Sprague-Dawley</strain>
    </source>
</reference>
<gene>
    <name evidence="2" type="ORF">rCG_47070</name>
</gene>
<evidence type="ECO:0000313" key="2">
    <source>
        <dbReference type="EMBL" id="EDL84410.1"/>
    </source>
</evidence>
<dbReference type="Gene3D" id="1.10.390.10">
    <property type="entry name" value="Neutral Protease Domain 2"/>
    <property type="match status" value="1"/>
</dbReference>
<proteinExistence type="predicted"/>
<dbReference type="InterPro" id="IPR027268">
    <property type="entry name" value="Peptidase_M4/M1_CTD_sf"/>
</dbReference>
<dbReference type="InterPro" id="IPR014782">
    <property type="entry name" value="Peptidase_M1_dom"/>
</dbReference>
<dbReference type="AlphaFoldDB" id="A6KQB6"/>
<evidence type="ECO:0000313" key="3">
    <source>
        <dbReference type="Proteomes" id="UP000234681"/>
    </source>
</evidence>
<protein>
    <submittedName>
        <fullName evidence="2">RCG47070</fullName>
    </submittedName>
</protein>
<accession>A6KQB6</accession>
<dbReference type="EMBL" id="CH474087">
    <property type="protein sequence ID" value="EDL84410.1"/>
    <property type="molecule type" value="Genomic_DNA"/>
</dbReference>
<sequence>MQVLRPNKEKTGHVSASGASVVKNGLNPEKGFMQVHYLKGYFLLRFLARTLGEETYFPFLRKFVHLFHGQLILSQDFLQMLLESIPENKRFGLSVENIVGDWLECPGIPKDLSA</sequence>
<dbReference type="SUPFAM" id="SSF55486">
    <property type="entry name" value="Metalloproteases ('zincins'), catalytic domain"/>
    <property type="match status" value="1"/>
</dbReference>
<dbReference type="Pfam" id="PF01433">
    <property type="entry name" value="Peptidase_M1"/>
    <property type="match status" value="1"/>
</dbReference>
<name>A6KQB6_RAT</name>
<dbReference type="PANTHER" id="PTHR46627">
    <property type="entry name" value="AMINOPEPTIDASE O"/>
    <property type="match status" value="1"/>
</dbReference>
<feature type="domain" description="Peptidase M1 membrane alanine aminopeptidase" evidence="1">
    <location>
        <begin position="20"/>
        <end position="102"/>
    </location>
</feature>
<dbReference type="PANTHER" id="PTHR46627:SF1">
    <property type="entry name" value="AMINOPEPTIDASE O"/>
    <property type="match status" value="1"/>
</dbReference>
<dbReference type="GO" id="GO:0008270">
    <property type="term" value="F:zinc ion binding"/>
    <property type="evidence" value="ECO:0007669"/>
    <property type="project" value="InterPro"/>
</dbReference>